<evidence type="ECO:0000313" key="5">
    <source>
        <dbReference type="EMBL" id="KAG2261376.1"/>
    </source>
</evidence>
<evidence type="ECO:0000256" key="1">
    <source>
        <dbReference type="ARBA" id="ARBA00022723"/>
    </source>
</evidence>
<keyword evidence="1" id="KW-0479">Metal-binding</keyword>
<dbReference type="OrthoDB" id="1020579at2759"/>
<reference evidence="5 6" key="1">
    <citation type="submission" date="2020-02" db="EMBL/GenBank/DDBJ databases">
        <authorList>
            <person name="Ma Q."/>
            <person name="Huang Y."/>
            <person name="Song X."/>
            <person name="Pei D."/>
        </authorList>
    </citation>
    <scope>NUCLEOTIDE SEQUENCE [LARGE SCALE GENOMIC DNA]</scope>
    <source>
        <strain evidence="5">Sxm20200214</strain>
        <tissue evidence="5">Leaf</tissue>
    </source>
</reference>
<dbReference type="InterPro" id="IPR004146">
    <property type="entry name" value="DC1"/>
</dbReference>
<comment type="caution">
    <text evidence="5">The sequence shown here is derived from an EMBL/GenBank/DDBJ whole genome shotgun (WGS) entry which is preliminary data.</text>
</comment>
<dbReference type="InterPro" id="IPR046349">
    <property type="entry name" value="C1-like_sf"/>
</dbReference>
<dbReference type="AlphaFoldDB" id="A0A8X7U1Z7"/>
<keyword evidence="3" id="KW-0862">Zinc</keyword>
<dbReference type="InterPro" id="IPR002219">
    <property type="entry name" value="PKC_DAG/PE"/>
</dbReference>
<evidence type="ECO:0000259" key="4">
    <source>
        <dbReference type="PROSITE" id="PS50081"/>
    </source>
</evidence>
<evidence type="ECO:0000313" key="6">
    <source>
        <dbReference type="Proteomes" id="UP000886595"/>
    </source>
</evidence>
<dbReference type="EMBL" id="JAAMPC010000014">
    <property type="protein sequence ID" value="KAG2261376.1"/>
    <property type="molecule type" value="Genomic_DNA"/>
</dbReference>
<dbReference type="Pfam" id="PF03107">
    <property type="entry name" value="C1_2"/>
    <property type="match status" value="3"/>
</dbReference>
<gene>
    <name evidence="5" type="ORF">Bca52824_068455</name>
</gene>
<dbReference type="PROSITE" id="PS50081">
    <property type="entry name" value="ZF_DAG_PE_2"/>
    <property type="match status" value="1"/>
</dbReference>
<keyword evidence="6" id="KW-1185">Reference proteome</keyword>
<dbReference type="PANTHER" id="PTHR46288:SF27">
    <property type="entry name" value="CYSTEINE_HISTIDINE-RICH C1 DOMAIN FAMILY PROTEIN"/>
    <property type="match status" value="1"/>
</dbReference>
<proteinExistence type="predicted"/>
<sequence>MVTLEGHIHTVGHCGSSHGLKCDACDRSFDRDGYHCLECDFIIHTKCAFVFTAQETLSKHPSHVGHSLMFLTTGAPDHTDPKCHICGKNTKRLLYHCSICNLNLDIDCMVDSMCSRAPLNMSWHYHPLLMLDVGDHMLCAICGLPGKYGYCCPRCRLMVHEKCASTFDSPDITHPLHAKHPLKLLTHGAPDYTESECHVSGIHTKTFFIIVIFVSSTCI</sequence>
<dbReference type="GO" id="GO:0046872">
    <property type="term" value="F:metal ion binding"/>
    <property type="evidence" value="ECO:0007669"/>
    <property type="project" value="UniProtKB-KW"/>
</dbReference>
<dbReference type="Proteomes" id="UP000886595">
    <property type="component" value="Unassembled WGS sequence"/>
</dbReference>
<keyword evidence="2" id="KW-0677">Repeat</keyword>
<accession>A0A8X7U1Z7</accession>
<evidence type="ECO:0000256" key="2">
    <source>
        <dbReference type="ARBA" id="ARBA00022737"/>
    </source>
</evidence>
<feature type="domain" description="Phorbol-ester/DAG-type" evidence="4">
    <location>
        <begin position="6"/>
        <end position="55"/>
    </location>
</feature>
<dbReference type="PANTHER" id="PTHR46288">
    <property type="entry name" value="PHORBOL-ESTER/DAG-TYPE DOMAIN-CONTAINING PROTEIN"/>
    <property type="match status" value="1"/>
</dbReference>
<dbReference type="SUPFAM" id="SSF57889">
    <property type="entry name" value="Cysteine-rich domain"/>
    <property type="match status" value="3"/>
</dbReference>
<name>A0A8X7U1Z7_BRACI</name>
<organism evidence="5 6">
    <name type="scientific">Brassica carinata</name>
    <name type="common">Ethiopian mustard</name>
    <name type="synonym">Abyssinian cabbage</name>
    <dbReference type="NCBI Taxonomy" id="52824"/>
    <lineage>
        <taxon>Eukaryota</taxon>
        <taxon>Viridiplantae</taxon>
        <taxon>Streptophyta</taxon>
        <taxon>Embryophyta</taxon>
        <taxon>Tracheophyta</taxon>
        <taxon>Spermatophyta</taxon>
        <taxon>Magnoliopsida</taxon>
        <taxon>eudicotyledons</taxon>
        <taxon>Gunneridae</taxon>
        <taxon>Pentapetalae</taxon>
        <taxon>rosids</taxon>
        <taxon>malvids</taxon>
        <taxon>Brassicales</taxon>
        <taxon>Brassicaceae</taxon>
        <taxon>Brassiceae</taxon>
        <taxon>Brassica</taxon>
    </lineage>
</organism>
<evidence type="ECO:0000256" key="3">
    <source>
        <dbReference type="ARBA" id="ARBA00022833"/>
    </source>
</evidence>
<protein>
    <recommendedName>
        <fullName evidence="4">Phorbol-ester/DAG-type domain-containing protein</fullName>
    </recommendedName>
</protein>